<organism evidence="2 3">
    <name type="scientific">Clostridium combesii</name>
    <dbReference type="NCBI Taxonomy" id="39481"/>
    <lineage>
        <taxon>Bacteria</taxon>
        <taxon>Bacillati</taxon>
        <taxon>Bacillota</taxon>
        <taxon>Clostridia</taxon>
        <taxon>Eubacteriales</taxon>
        <taxon>Clostridiaceae</taxon>
        <taxon>Clostridium</taxon>
    </lineage>
</organism>
<keyword evidence="1" id="KW-0812">Transmembrane</keyword>
<evidence type="ECO:0000256" key="1">
    <source>
        <dbReference type="SAM" id="Phobius"/>
    </source>
</evidence>
<evidence type="ECO:0008006" key="4">
    <source>
        <dbReference type="Google" id="ProtNLM"/>
    </source>
</evidence>
<proteinExistence type="predicted"/>
<reference evidence="2 3" key="1">
    <citation type="submission" date="2017-10" db="EMBL/GenBank/DDBJ databases">
        <title>Reclassification of Eubacterium combesii and discrepancies in the nomenclature of botulinum neurotoxin producing clostridia. Request for an Opinion.</title>
        <authorList>
            <person name="Dobritsa A.P."/>
            <person name="Kutumbaka K.K."/>
            <person name="Samadpour M."/>
        </authorList>
    </citation>
    <scope>NUCLEOTIDE SEQUENCE [LARGE SCALE GENOMIC DNA]</scope>
    <source>
        <strain evidence="2 3">DSM 20696</strain>
    </source>
</reference>
<name>A0A2G7HKA6_9CLOT</name>
<dbReference type="EMBL" id="PEIK01000003">
    <property type="protein sequence ID" value="PIH05136.1"/>
    <property type="molecule type" value="Genomic_DNA"/>
</dbReference>
<protein>
    <recommendedName>
        <fullName evidence="4">SGNH/GDSL hydrolase family protein</fullName>
    </recommendedName>
</protein>
<accession>A0A2G7HKA6</accession>
<dbReference type="SUPFAM" id="SSF52266">
    <property type="entry name" value="SGNH hydrolase"/>
    <property type="match status" value="1"/>
</dbReference>
<evidence type="ECO:0000313" key="2">
    <source>
        <dbReference type="EMBL" id="PIH05136.1"/>
    </source>
</evidence>
<gene>
    <name evidence="2" type="ORF">CS538_04710</name>
</gene>
<keyword evidence="3" id="KW-1185">Reference proteome</keyword>
<dbReference type="Proteomes" id="UP000231322">
    <property type="component" value="Unassembled WGS sequence"/>
</dbReference>
<dbReference type="RefSeq" id="WP_099838357.1">
    <property type="nucleotide sequence ID" value="NZ_PEIK01000003.1"/>
</dbReference>
<keyword evidence="1" id="KW-1133">Transmembrane helix</keyword>
<keyword evidence="1" id="KW-0472">Membrane</keyword>
<feature type="transmembrane region" description="Helical" evidence="1">
    <location>
        <begin position="6"/>
        <end position="29"/>
    </location>
</feature>
<sequence>MKKKFIFRFTTFIIILLLIISIITPVFIIKTGHREKLIEGLYKYEENSYDVVLLGSSHMNGSINPNILWNEHGITSFNYGTGGQPIDVTYYLLKEILKKQDNPIVVIDLYYLGLTDEFGKDEYIRYVLDNMKFSINKIKAIINTTPKNQWVDYFFPILKYHSRWKELKENDFKFDTKSSYYAKGFSAGRNKYNKENLSNTTTNEKSDLPPKSKDYLYKIIDLSKKENFKLVFTNAPHDYTSTNALDNWHKEPAKMFNEVAEIAKKNNIPFINYCDMIDEINFDFRSDMNNEGHVNIWGADKLSTHLGNFLKENYELKDHRNDDKYKQWDLDYIYYSQVQKYNNLVSEKNANKYIALLKNENYIVNISCNNYNSANINTSIDEDLREHLGIKINSTNSNNYIAIINNNKVVLEEQSNSILSKELCLENNILLKTTTSSDKNMPSVIFNGKEYSNKYNKFNIVVYDKVLNKVIDNVYLSDNLIIR</sequence>
<evidence type="ECO:0000313" key="3">
    <source>
        <dbReference type="Proteomes" id="UP000231322"/>
    </source>
</evidence>
<comment type="caution">
    <text evidence="2">The sequence shown here is derived from an EMBL/GenBank/DDBJ whole genome shotgun (WGS) entry which is preliminary data.</text>
</comment>
<dbReference type="AlphaFoldDB" id="A0A2G7HKA6"/>